<proteinExistence type="predicted"/>
<name>A0A7W9YXB4_9HYPH</name>
<keyword evidence="2" id="KW-1185">Reference proteome</keyword>
<dbReference type="Proteomes" id="UP000535501">
    <property type="component" value="Unassembled WGS sequence"/>
</dbReference>
<gene>
    <name evidence="1" type="ORF">HNQ75_001960</name>
</gene>
<dbReference type="RefSeq" id="WP_172977786.1">
    <property type="nucleotide sequence ID" value="NZ_JACHEJ010000003.1"/>
</dbReference>
<evidence type="ECO:0000313" key="1">
    <source>
        <dbReference type="EMBL" id="MBB6179992.1"/>
    </source>
</evidence>
<reference evidence="1 2" key="1">
    <citation type="submission" date="2020-08" db="EMBL/GenBank/DDBJ databases">
        <title>Genomic Encyclopedia of Type Strains, Phase IV (KMG-IV): sequencing the most valuable type-strain genomes for metagenomic binning, comparative biology and taxonomic classification.</title>
        <authorList>
            <person name="Goeker M."/>
        </authorList>
    </citation>
    <scope>NUCLEOTIDE SEQUENCE [LARGE SCALE GENOMIC DNA]</scope>
    <source>
        <strain evidence="1 2">DSM 102134</strain>
    </source>
</reference>
<protein>
    <submittedName>
        <fullName evidence="1">Uncharacterized protein</fullName>
    </submittedName>
</protein>
<sequence length="71" mass="7808">MSQNMIPGHPGVQLPHPEGEATWLPVSVKHVLVEPIYELSVRGCDTLLSLEFGDLTSDEFQPRDLAVSLPI</sequence>
<accession>A0A7W9YXB4</accession>
<dbReference type="EMBL" id="JACHEJ010000003">
    <property type="protein sequence ID" value="MBB6179992.1"/>
    <property type="molecule type" value="Genomic_DNA"/>
</dbReference>
<dbReference type="AlphaFoldDB" id="A0A7W9YXB4"/>
<evidence type="ECO:0000313" key="2">
    <source>
        <dbReference type="Proteomes" id="UP000535501"/>
    </source>
</evidence>
<comment type="caution">
    <text evidence="1">The sequence shown here is derived from an EMBL/GenBank/DDBJ whole genome shotgun (WGS) entry which is preliminary data.</text>
</comment>
<organism evidence="1 2">
    <name type="scientific">Pseudorhizobium flavum</name>
    <dbReference type="NCBI Taxonomy" id="1335061"/>
    <lineage>
        <taxon>Bacteria</taxon>
        <taxon>Pseudomonadati</taxon>
        <taxon>Pseudomonadota</taxon>
        <taxon>Alphaproteobacteria</taxon>
        <taxon>Hyphomicrobiales</taxon>
        <taxon>Rhizobiaceae</taxon>
        <taxon>Rhizobium/Agrobacterium group</taxon>
        <taxon>Pseudorhizobium</taxon>
    </lineage>
</organism>